<accession>A0A510DSW0</accession>
<dbReference type="Proteomes" id="UP000322983">
    <property type="component" value="Chromosome"/>
</dbReference>
<dbReference type="AlphaFoldDB" id="A0A510DSW0"/>
<name>A0A510DSW0_9CREN</name>
<organism evidence="1 2">
    <name type="scientific">Sulfuracidifex tepidarius</name>
    <dbReference type="NCBI Taxonomy" id="1294262"/>
    <lineage>
        <taxon>Archaea</taxon>
        <taxon>Thermoproteota</taxon>
        <taxon>Thermoprotei</taxon>
        <taxon>Sulfolobales</taxon>
        <taxon>Sulfolobaceae</taxon>
        <taxon>Sulfuracidifex</taxon>
    </lineage>
</organism>
<dbReference type="OrthoDB" id="28427at2157"/>
<sequence>MTYNNIKLLVGGGGNGYIHGLRRGDEILMQVTYDGYNNTIYAKVTDVNTSSVITLDLPLNSTFSVPSDGRYWTEVNAGTGASFWNWGLTFVSVMNNVYVNIEKVS</sequence>
<dbReference type="RefSeq" id="WP_054846436.1">
    <property type="nucleotide sequence ID" value="NZ_AP018929.1"/>
</dbReference>
<gene>
    <name evidence="1" type="ORF">IC006_0509</name>
</gene>
<dbReference type="EMBL" id="AP018929">
    <property type="protein sequence ID" value="BBG23225.1"/>
    <property type="molecule type" value="Genomic_DNA"/>
</dbReference>
<dbReference type="KEGG" id="step:IC006_0509"/>
<keyword evidence="2" id="KW-1185">Reference proteome</keyword>
<proteinExistence type="predicted"/>
<evidence type="ECO:0000313" key="1">
    <source>
        <dbReference type="EMBL" id="BBG23225.1"/>
    </source>
</evidence>
<evidence type="ECO:0000313" key="2">
    <source>
        <dbReference type="Proteomes" id="UP000322983"/>
    </source>
</evidence>
<protein>
    <submittedName>
        <fullName evidence="1">Uncharacterized protein</fullName>
    </submittedName>
</protein>
<reference evidence="1 2" key="1">
    <citation type="journal article" date="2020" name="Int. J. Syst. Evol. Microbiol.">
        <title>Sulfuracidifex tepidarius gen. nov., sp. nov. and transfer of Sulfolobus metallicus Huber and Stetter 1992 to the genus Sulfuracidifex as Sulfuracidifex metallicus comb. nov.</title>
        <authorList>
            <person name="Itoh T."/>
            <person name="Miura T."/>
            <person name="Sakai H.D."/>
            <person name="Kato S."/>
            <person name="Ohkuma M."/>
            <person name="Takashina T."/>
        </authorList>
    </citation>
    <scope>NUCLEOTIDE SEQUENCE [LARGE SCALE GENOMIC DNA]</scope>
    <source>
        <strain evidence="1 2">IC-006</strain>
    </source>
</reference>
<dbReference type="GeneID" id="41714360"/>